<proteinExistence type="predicted"/>
<evidence type="ECO:0000313" key="2">
    <source>
        <dbReference type="EMBL" id="CAJ1827337.1"/>
    </source>
</evidence>
<reference evidence="2" key="1">
    <citation type="submission" date="2023-10" db="EMBL/GenBank/DDBJ databases">
        <authorList>
            <person name="Domelevo Entfellner J.-B."/>
        </authorList>
    </citation>
    <scope>NUCLEOTIDE SEQUENCE</scope>
</reference>
<keyword evidence="3" id="KW-1185">Reference proteome</keyword>
<gene>
    <name evidence="2" type="ORF">AYBTSS11_LOCUS1307</name>
</gene>
<name>A0AA86RUH0_9FABA</name>
<feature type="region of interest" description="Disordered" evidence="1">
    <location>
        <begin position="153"/>
        <end position="185"/>
    </location>
</feature>
<dbReference type="AlphaFoldDB" id="A0AA86RUH0"/>
<sequence>MMHLNNACCHRQPPCSTVNNAMKRRSPPSSSFSGEPCAKKLFCDHEDLSRYGFSTIPIPLNLNSLVNKRRSFPVLRRCVSDPYRPPAPVPPTPPERGFGLPPLPRGLRRSVSDLTGPSPCLNSEETAAPDSLKLKRMRERLKEMKQWWDEVMKDEEDDGKEEECAVGEDDKVLPQDDLGGGDSEEAVSVEWAEQCVSLGFRCPCGKGYEDLFVSASEGHTLFCRTLK</sequence>
<dbReference type="Gramene" id="rna-AYBTSS11_LOCUS1307">
    <property type="protein sequence ID" value="CAJ1827337.1"/>
    <property type="gene ID" value="gene-AYBTSS11_LOCUS1307"/>
</dbReference>
<protein>
    <submittedName>
        <fullName evidence="2">Uncharacterized protein</fullName>
    </submittedName>
</protein>
<dbReference type="EMBL" id="OY731398">
    <property type="protein sequence ID" value="CAJ1827337.1"/>
    <property type="molecule type" value="Genomic_DNA"/>
</dbReference>
<accession>A0AA86RUH0</accession>
<organism evidence="2 3">
    <name type="scientific">Sphenostylis stenocarpa</name>
    <dbReference type="NCBI Taxonomy" id="92480"/>
    <lineage>
        <taxon>Eukaryota</taxon>
        <taxon>Viridiplantae</taxon>
        <taxon>Streptophyta</taxon>
        <taxon>Embryophyta</taxon>
        <taxon>Tracheophyta</taxon>
        <taxon>Spermatophyta</taxon>
        <taxon>Magnoliopsida</taxon>
        <taxon>eudicotyledons</taxon>
        <taxon>Gunneridae</taxon>
        <taxon>Pentapetalae</taxon>
        <taxon>rosids</taxon>
        <taxon>fabids</taxon>
        <taxon>Fabales</taxon>
        <taxon>Fabaceae</taxon>
        <taxon>Papilionoideae</taxon>
        <taxon>50 kb inversion clade</taxon>
        <taxon>NPAAA clade</taxon>
        <taxon>indigoferoid/millettioid clade</taxon>
        <taxon>Phaseoleae</taxon>
        <taxon>Sphenostylis</taxon>
    </lineage>
</organism>
<evidence type="ECO:0000256" key="1">
    <source>
        <dbReference type="SAM" id="MobiDB-lite"/>
    </source>
</evidence>
<dbReference type="Proteomes" id="UP001189624">
    <property type="component" value="Chromosome 1"/>
</dbReference>
<evidence type="ECO:0000313" key="3">
    <source>
        <dbReference type="Proteomes" id="UP001189624"/>
    </source>
</evidence>
<feature type="compositionally biased region" description="Acidic residues" evidence="1">
    <location>
        <begin position="153"/>
        <end position="167"/>
    </location>
</feature>